<organism evidence="2 3">
    <name type="scientific">Microcella pacifica</name>
    <dbReference type="NCBI Taxonomy" id="2591847"/>
    <lineage>
        <taxon>Bacteria</taxon>
        <taxon>Bacillati</taxon>
        <taxon>Actinomycetota</taxon>
        <taxon>Actinomycetes</taxon>
        <taxon>Micrococcales</taxon>
        <taxon>Microbacteriaceae</taxon>
        <taxon>Microcella</taxon>
    </lineage>
</organism>
<name>A0A9E5MK91_9MICO</name>
<dbReference type="InterPro" id="IPR005135">
    <property type="entry name" value="Endo/exonuclease/phosphatase"/>
</dbReference>
<keyword evidence="2" id="KW-0540">Nuclease</keyword>
<dbReference type="Pfam" id="PF03372">
    <property type="entry name" value="Exo_endo_phos"/>
    <property type="match status" value="1"/>
</dbReference>
<feature type="domain" description="Endonuclease/exonuclease/phosphatase" evidence="1">
    <location>
        <begin position="5"/>
        <end position="212"/>
    </location>
</feature>
<dbReference type="Gene3D" id="3.60.10.10">
    <property type="entry name" value="Endonuclease/exonuclease/phosphatase"/>
    <property type="match status" value="1"/>
</dbReference>
<dbReference type="InterPro" id="IPR036691">
    <property type="entry name" value="Endo/exonu/phosph_ase_sf"/>
</dbReference>
<reference evidence="2 3" key="2">
    <citation type="submission" date="2020-03" db="EMBL/GenBank/DDBJ databases">
        <title>Chryseoglobus sp. isolated from a deep-sea seamount.</title>
        <authorList>
            <person name="Zhang D.-C."/>
        </authorList>
    </citation>
    <scope>NUCLEOTIDE SEQUENCE [LARGE SCALE GENOMIC DNA]</scope>
    <source>
        <strain evidence="2 3">KN1116</strain>
    </source>
</reference>
<keyword evidence="2" id="KW-0255">Endonuclease</keyword>
<dbReference type="OrthoDB" id="4398889at2"/>
<sequence length="244" mass="27280">MRVISYNLRKHAAVGELAALIADHRPNLLCLQEIDTERLPVDLGPMHLADATKLNRLGLAIYYDHERFEALETKAFALKKSLHDIIAKPALERLLGSHLHDRTKQRELVLGSFHAAPLTALNSLRRTQIKAAHDALDTFGETLPTLMVGDFNYPVFQDFLNRRLQQTGHEVTLSDARTYTRYKFFRGHFDFATSIGLTIRSVRTLEQGASDHLPIFVKADYAEDDAPVADDAIMGGADDSVTSS</sequence>
<dbReference type="SUPFAM" id="SSF56219">
    <property type="entry name" value="DNase I-like"/>
    <property type="match status" value="1"/>
</dbReference>
<dbReference type="EMBL" id="VIKT02000008">
    <property type="protein sequence ID" value="NHF62839.1"/>
    <property type="molecule type" value="Genomic_DNA"/>
</dbReference>
<proteinExistence type="predicted"/>
<keyword evidence="2" id="KW-0378">Hydrolase</keyword>
<reference evidence="2 3" key="1">
    <citation type="submission" date="2019-06" db="EMBL/GenBank/DDBJ databases">
        <authorList>
            <person name="De-Chao Zhang Q."/>
        </authorList>
    </citation>
    <scope>NUCLEOTIDE SEQUENCE [LARGE SCALE GENOMIC DNA]</scope>
    <source>
        <strain evidence="2 3">KN1116</strain>
    </source>
</reference>
<comment type="caution">
    <text evidence="2">The sequence shown here is derived from an EMBL/GenBank/DDBJ whole genome shotgun (WGS) entry which is preliminary data.</text>
</comment>
<accession>A0A9E5MK91</accession>
<dbReference type="Proteomes" id="UP000818266">
    <property type="component" value="Unassembled WGS sequence"/>
</dbReference>
<dbReference type="RefSeq" id="WP_152582402.1">
    <property type="nucleotide sequence ID" value="NZ_VIKT02000008.1"/>
</dbReference>
<protein>
    <submittedName>
        <fullName evidence="2">Endonuclease/exonuclease/phosphatase family protein</fullName>
    </submittedName>
</protein>
<gene>
    <name evidence="2" type="ORF">FK219_006260</name>
</gene>
<evidence type="ECO:0000313" key="2">
    <source>
        <dbReference type="EMBL" id="NHF62839.1"/>
    </source>
</evidence>
<dbReference type="GO" id="GO:0004519">
    <property type="term" value="F:endonuclease activity"/>
    <property type="evidence" value="ECO:0007669"/>
    <property type="project" value="UniProtKB-KW"/>
</dbReference>
<dbReference type="AlphaFoldDB" id="A0A9E5MK91"/>
<keyword evidence="3" id="KW-1185">Reference proteome</keyword>
<evidence type="ECO:0000259" key="1">
    <source>
        <dbReference type="Pfam" id="PF03372"/>
    </source>
</evidence>
<evidence type="ECO:0000313" key="3">
    <source>
        <dbReference type="Proteomes" id="UP000818266"/>
    </source>
</evidence>